<dbReference type="AlphaFoldDB" id="A0A6N3DWF0"/>
<organism evidence="2">
    <name type="scientific">Veillonella atypica</name>
    <dbReference type="NCBI Taxonomy" id="39777"/>
    <lineage>
        <taxon>Bacteria</taxon>
        <taxon>Bacillati</taxon>
        <taxon>Bacillota</taxon>
        <taxon>Negativicutes</taxon>
        <taxon>Veillonellales</taxon>
        <taxon>Veillonellaceae</taxon>
        <taxon>Veillonella</taxon>
    </lineage>
</organism>
<gene>
    <name evidence="2" type="ORF">VALFYP47_01895</name>
</gene>
<protein>
    <submittedName>
        <fullName evidence="2">Uncharacterized protein</fullName>
    </submittedName>
</protein>
<dbReference type="EMBL" id="CACRUN010000026">
    <property type="protein sequence ID" value="VYU30851.1"/>
    <property type="molecule type" value="Genomic_DNA"/>
</dbReference>
<feature type="transmembrane region" description="Helical" evidence="1">
    <location>
        <begin position="25"/>
        <end position="48"/>
    </location>
</feature>
<keyword evidence="1" id="KW-1133">Transmembrane helix</keyword>
<evidence type="ECO:0000256" key="1">
    <source>
        <dbReference type="SAM" id="Phobius"/>
    </source>
</evidence>
<accession>A0A6N3DWF0</accession>
<reference evidence="2" key="1">
    <citation type="submission" date="2019-11" db="EMBL/GenBank/DDBJ databases">
        <authorList>
            <person name="Feng L."/>
        </authorList>
    </citation>
    <scope>NUCLEOTIDE SEQUENCE</scope>
    <source>
        <strain evidence="2">VatypicaLFYP47</strain>
    </source>
</reference>
<keyword evidence="1" id="KW-0812">Transmembrane</keyword>
<name>A0A6N3DWF0_9FIRM</name>
<sequence>MIMTCVQIRTYSNYKHRLRTEQSGFLYGDALMAVTLVLLILPIILYVLSSTLSIVKTTYTHDYILQDSLSYIEAGKAVYDSGGIPTTGTISSLNGHNLSNITFTQSVTEEVVNGVSILRFSVQAVDNGVTVYEISTFLGSSHH</sequence>
<keyword evidence="1" id="KW-0472">Membrane</keyword>
<proteinExistence type="predicted"/>
<evidence type="ECO:0000313" key="2">
    <source>
        <dbReference type="EMBL" id="VYU30851.1"/>
    </source>
</evidence>